<reference evidence="3" key="1">
    <citation type="submission" date="2022-03" db="EMBL/GenBank/DDBJ databases">
        <title>Identification of a novel bacterium isolated from mangrove sediments.</title>
        <authorList>
            <person name="Pan X."/>
        </authorList>
    </citation>
    <scope>NUCLEOTIDE SEQUENCE</scope>
    <source>
        <strain evidence="3">B1949</strain>
    </source>
</reference>
<evidence type="ECO:0000313" key="4">
    <source>
        <dbReference type="Proteomes" id="UP001162881"/>
    </source>
</evidence>
<dbReference type="PROSITE" id="PS51176">
    <property type="entry name" value="PDH_ADH"/>
    <property type="match status" value="1"/>
</dbReference>
<dbReference type="InterPro" id="IPR046825">
    <property type="entry name" value="PDH_C"/>
</dbReference>
<accession>A0ABT0BGS0</accession>
<name>A0ABT0BGS0_9SPHN</name>
<dbReference type="InterPro" id="IPR046826">
    <property type="entry name" value="PDH_N"/>
</dbReference>
<evidence type="ECO:0000259" key="2">
    <source>
        <dbReference type="PROSITE" id="PS51176"/>
    </source>
</evidence>
<proteinExistence type="predicted"/>
<sequence>MPALIPSGRPTLGIFGFGPFGQLLARTLAPHARVRVTDPAFAPRPREARAPVAGERSAIEITTPARVCACAIVILAVPVDAIGALCRTIAPHLAPGTLVLDVGSVKVAPAAAMREHLPDHVEIAATHPMFGPQSAADGLRGLKLVVCPLRGRRVLRLAAFLRRTFGLEVILTSPQEHDRQAAYTQGLTHFLAQAMLELEAALDHAADRITTRSFEQLRAAIEIVRHDSPAVRAAIAEANPYARKAREDLLHRLQAVHRHGSRAVARLGGE</sequence>
<dbReference type="SUPFAM" id="SSF48179">
    <property type="entry name" value="6-phosphogluconate dehydrogenase C-terminal domain-like"/>
    <property type="match status" value="1"/>
</dbReference>
<dbReference type="PANTHER" id="PTHR21363">
    <property type="entry name" value="PREPHENATE DEHYDROGENASE"/>
    <property type="match status" value="1"/>
</dbReference>
<dbReference type="InterPro" id="IPR036291">
    <property type="entry name" value="NAD(P)-bd_dom_sf"/>
</dbReference>
<evidence type="ECO:0000256" key="1">
    <source>
        <dbReference type="ARBA" id="ARBA00023002"/>
    </source>
</evidence>
<dbReference type="InterPro" id="IPR003099">
    <property type="entry name" value="Prephen_DH"/>
</dbReference>
<evidence type="ECO:0000313" key="3">
    <source>
        <dbReference type="EMBL" id="MCJ2184163.1"/>
    </source>
</evidence>
<dbReference type="Gene3D" id="3.40.50.720">
    <property type="entry name" value="NAD(P)-binding Rossmann-like Domain"/>
    <property type="match status" value="1"/>
</dbReference>
<organism evidence="3 4">
    <name type="scientific">Novosphingobium organovorum</name>
    <dbReference type="NCBI Taxonomy" id="2930092"/>
    <lineage>
        <taxon>Bacteria</taxon>
        <taxon>Pseudomonadati</taxon>
        <taxon>Pseudomonadota</taxon>
        <taxon>Alphaproteobacteria</taxon>
        <taxon>Sphingomonadales</taxon>
        <taxon>Sphingomonadaceae</taxon>
        <taxon>Novosphingobium</taxon>
    </lineage>
</organism>
<dbReference type="InterPro" id="IPR050812">
    <property type="entry name" value="Preph/Arog_dehydrog"/>
</dbReference>
<dbReference type="Pfam" id="PF20463">
    <property type="entry name" value="PDH_C"/>
    <property type="match status" value="1"/>
</dbReference>
<keyword evidence="1" id="KW-0560">Oxidoreductase</keyword>
<gene>
    <name evidence="3" type="ORF">MTR62_15900</name>
</gene>
<dbReference type="Pfam" id="PF02153">
    <property type="entry name" value="PDH_N"/>
    <property type="match status" value="1"/>
</dbReference>
<dbReference type="EMBL" id="JALHLF010000081">
    <property type="protein sequence ID" value="MCJ2184163.1"/>
    <property type="molecule type" value="Genomic_DNA"/>
</dbReference>
<protein>
    <submittedName>
        <fullName evidence="3">Prephenate dehydrogenase</fullName>
    </submittedName>
</protein>
<dbReference type="Proteomes" id="UP001162881">
    <property type="component" value="Unassembled WGS sequence"/>
</dbReference>
<comment type="caution">
    <text evidence="3">The sequence shown here is derived from an EMBL/GenBank/DDBJ whole genome shotgun (WGS) entry which is preliminary data.</text>
</comment>
<dbReference type="PANTHER" id="PTHR21363:SF0">
    <property type="entry name" value="PREPHENATE DEHYDROGENASE [NADP(+)]"/>
    <property type="match status" value="1"/>
</dbReference>
<dbReference type="InterPro" id="IPR008927">
    <property type="entry name" value="6-PGluconate_DH-like_C_sf"/>
</dbReference>
<dbReference type="RefSeq" id="WP_244022723.1">
    <property type="nucleotide sequence ID" value="NZ_JALHLF010000081.1"/>
</dbReference>
<feature type="domain" description="Prephenate/arogenate dehydrogenase" evidence="2">
    <location>
        <begin position="10"/>
        <end position="270"/>
    </location>
</feature>
<keyword evidence="4" id="KW-1185">Reference proteome</keyword>
<dbReference type="SUPFAM" id="SSF51735">
    <property type="entry name" value="NAD(P)-binding Rossmann-fold domains"/>
    <property type="match status" value="1"/>
</dbReference>